<protein>
    <submittedName>
        <fullName evidence="3">Uncharacterized protein</fullName>
    </submittedName>
</protein>
<evidence type="ECO:0000313" key="3">
    <source>
        <dbReference type="EMBL" id="MBE7699319.1"/>
    </source>
</evidence>
<comment type="caution">
    <text evidence="3">The sequence shown here is derived from an EMBL/GenBank/DDBJ whole genome shotgun (WGS) entry which is preliminary data.</text>
</comment>
<name>A0A9D5U6A9_9CELL</name>
<feature type="region of interest" description="Disordered" evidence="1">
    <location>
        <begin position="43"/>
        <end position="100"/>
    </location>
</feature>
<feature type="signal peptide" evidence="2">
    <location>
        <begin position="1"/>
        <end position="27"/>
    </location>
</feature>
<keyword evidence="2" id="KW-0732">Signal</keyword>
<dbReference type="RefSeq" id="WP_193718657.1">
    <property type="nucleotide sequence ID" value="NZ_JACSPN010000003.1"/>
</dbReference>
<keyword evidence="4" id="KW-1185">Reference proteome</keyword>
<dbReference type="EMBL" id="JACSPN010000003">
    <property type="protein sequence ID" value="MBE7699319.1"/>
    <property type="molecule type" value="Genomic_DNA"/>
</dbReference>
<sequence length="100" mass="9660">MDARRIWIATGTLGVLGAGLGATVATAHVRAGAEGPTVVTVDERSAASTARGAGVVPSPSDVDPTTSTTTVSTNTARTAASSVSPLSPVSAQTSPSAATP</sequence>
<gene>
    <name evidence="3" type="ORF">H9623_03235</name>
</gene>
<evidence type="ECO:0000256" key="2">
    <source>
        <dbReference type="SAM" id="SignalP"/>
    </source>
</evidence>
<feature type="compositionally biased region" description="Low complexity" evidence="1">
    <location>
        <begin position="55"/>
        <end position="91"/>
    </location>
</feature>
<evidence type="ECO:0000313" key="4">
    <source>
        <dbReference type="Proteomes" id="UP000822993"/>
    </source>
</evidence>
<accession>A0A9D5U6A9</accession>
<dbReference type="Proteomes" id="UP000822993">
    <property type="component" value="Unassembled WGS sequence"/>
</dbReference>
<proteinExistence type="predicted"/>
<dbReference type="AlphaFoldDB" id="A0A9D5U6A9"/>
<feature type="chain" id="PRO_5038461823" evidence="2">
    <location>
        <begin position="28"/>
        <end position="100"/>
    </location>
</feature>
<evidence type="ECO:0000256" key="1">
    <source>
        <dbReference type="SAM" id="MobiDB-lite"/>
    </source>
</evidence>
<organism evidence="3 4">
    <name type="scientific">Oerskovia douganii</name>
    <dbReference type="NCBI Taxonomy" id="2762210"/>
    <lineage>
        <taxon>Bacteria</taxon>
        <taxon>Bacillati</taxon>
        <taxon>Actinomycetota</taxon>
        <taxon>Actinomycetes</taxon>
        <taxon>Micrococcales</taxon>
        <taxon>Cellulomonadaceae</taxon>
        <taxon>Oerskovia</taxon>
    </lineage>
</organism>
<reference evidence="3 4" key="1">
    <citation type="submission" date="2020-08" db="EMBL/GenBank/DDBJ databases">
        <title>A Genomic Blueprint of the Chicken Gut Microbiome.</title>
        <authorList>
            <person name="Gilroy R."/>
            <person name="Ravi A."/>
            <person name="Getino M."/>
            <person name="Pursley I."/>
            <person name="Horton D.L."/>
            <person name="Alikhan N.-F."/>
            <person name="Baker D."/>
            <person name="Gharbi K."/>
            <person name="Hall N."/>
            <person name="Watson M."/>
            <person name="Adriaenssens E.M."/>
            <person name="Foster-Nyarko E."/>
            <person name="Jarju S."/>
            <person name="Secka A."/>
            <person name="Antonio M."/>
            <person name="Oren A."/>
            <person name="Chaudhuri R."/>
            <person name="La Ragione R.M."/>
            <person name="Hildebrand F."/>
            <person name="Pallen M.J."/>
        </authorList>
    </citation>
    <scope>NUCLEOTIDE SEQUENCE [LARGE SCALE GENOMIC DNA]</scope>
    <source>
        <strain evidence="3 4">Sa1BUA8</strain>
    </source>
</reference>